<evidence type="ECO:0000313" key="3">
    <source>
        <dbReference type="Proteomes" id="UP000076476"/>
    </source>
</evidence>
<dbReference type="OrthoDB" id="2925607at2"/>
<evidence type="ECO:0000313" key="2">
    <source>
        <dbReference type="EMBL" id="KZN95405.1"/>
    </source>
</evidence>
<comment type="caution">
    <text evidence="2">The sequence shown here is derived from an EMBL/GenBank/DDBJ whole genome shotgun (WGS) entry which is preliminary data.</text>
</comment>
<dbReference type="AlphaFoldDB" id="A0A165WWP4"/>
<keyword evidence="3" id="KW-1185">Reference proteome</keyword>
<proteinExistence type="predicted"/>
<accession>A0A165WWP4</accession>
<organism evidence="2 3">
    <name type="scientific">Aeribacillus pallidus</name>
    <dbReference type="NCBI Taxonomy" id="33936"/>
    <lineage>
        <taxon>Bacteria</taxon>
        <taxon>Bacillati</taxon>
        <taxon>Bacillota</taxon>
        <taxon>Bacilli</taxon>
        <taxon>Bacillales</taxon>
        <taxon>Bacillaceae</taxon>
        <taxon>Aeribacillus</taxon>
    </lineage>
</organism>
<dbReference type="RefSeq" id="WP_063388931.1">
    <property type="nucleotide sequence ID" value="NZ_LWBR01000050.1"/>
</dbReference>
<name>A0A165WWP4_9BACI</name>
<feature type="signal peptide" evidence="1">
    <location>
        <begin position="1"/>
        <end position="22"/>
    </location>
</feature>
<dbReference type="Proteomes" id="UP000076476">
    <property type="component" value="Unassembled WGS sequence"/>
</dbReference>
<evidence type="ECO:0000256" key="1">
    <source>
        <dbReference type="SAM" id="SignalP"/>
    </source>
</evidence>
<feature type="chain" id="PRO_5039646839" evidence="1">
    <location>
        <begin position="23"/>
        <end position="176"/>
    </location>
</feature>
<sequence>MLRKVVSVLSVLVVFFTLSAFSSPSVGATTPAPVSTSTSIESANEIKTNFVNPYRNRKKNVRISYEWSPYKRVSDNLNTYGSSGGSLTSNRTVTFKTDVSGSIQGLGISTGASVSSSIGYTLNVPKNRTVYMGYRVYYKVERGTNETYDVVTGKVIRSNSYTVKTPLYGQYGLVNY</sequence>
<protein>
    <submittedName>
        <fullName evidence="2">Uncharacterized protein</fullName>
    </submittedName>
</protein>
<keyword evidence="1" id="KW-0732">Signal</keyword>
<dbReference type="EMBL" id="LWBR01000050">
    <property type="protein sequence ID" value="KZN95405.1"/>
    <property type="molecule type" value="Genomic_DNA"/>
</dbReference>
<reference evidence="2 3" key="1">
    <citation type="submission" date="2016-04" db="EMBL/GenBank/DDBJ databases">
        <title>Draft genome sequence of Aeribacillus pallidus 8m3 from petroleum reservoir.</title>
        <authorList>
            <person name="Poltaraus A.B."/>
            <person name="Nazina T.N."/>
            <person name="Tourova T.P."/>
            <person name="Malakho S.M."/>
            <person name="Korshunova A.V."/>
            <person name="Sokolova D.S."/>
        </authorList>
    </citation>
    <scope>NUCLEOTIDE SEQUENCE [LARGE SCALE GENOMIC DNA]</scope>
    <source>
        <strain evidence="2 3">8m3</strain>
    </source>
</reference>
<gene>
    <name evidence="2" type="ORF">AZI98_14215</name>
</gene>